<evidence type="ECO:0000313" key="2">
    <source>
        <dbReference type="EMBL" id="MDM8561759.1"/>
    </source>
</evidence>
<protein>
    <submittedName>
        <fullName evidence="2">Uncharacterized protein</fullName>
    </submittedName>
</protein>
<feature type="signal peptide" evidence="1">
    <location>
        <begin position="1"/>
        <end position="30"/>
    </location>
</feature>
<accession>A0ABT7VQ26</accession>
<comment type="caution">
    <text evidence="2">The sequence shown here is derived from an EMBL/GenBank/DDBJ whole genome shotgun (WGS) entry which is preliminary data.</text>
</comment>
<sequence>MNKRQSPLKNAMLTGLLTVSLAGFTVPVFAKPGGSPAEECGKYGASYFYKCDFKGGTCVKDPDSKGDVTIVGDETSGTWSSDTAIDIMIVKGGTLRDPTMYDPAENNGPYNNGGIGGKDISHLTFCVYEPQQRGACVVTFEDETQSCYQWHHQGDEACKATVGTTFTPPGMEVIGAEWHLNDNCKNLGVKLLATGVSLTAKVAGNKVKLKLTTSAEPGTAALLILRGNKLSNGGTEIDVACEFPSGGSPYTCTDDSAADTYRAAEIEYNGRLIIYDEVTPK</sequence>
<organism evidence="2 3">
    <name type="scientific">Candidatus Marithioploca araucensis</name>
    <dbReference type="NCBI Taxonomy" id="70273"/>
    <lineage>
        <taxon>Bacteria</taxon>
        <taxon>Pseudomonadati</taxon>
        <taxon>Pseudomonadota</taxon>
        <taxon>Gammaproteobacteria</taxon>
        <taxon>Thiotrichales</taxon>
        <taxon>Thiotrichaceae</taxon>
        <taxon>Candidatus Marithioploca</taxon>
    </lineage>
</organism>
<name>A0ABT7VQ26_9GAMM</name>
<evidence type="ECO:0000313" key="3">
    <source>
        <dbReference type="Proteomes" id="UP001171945"/>
    </source>
</evidence>
<proteinExistence type="predicted"/>
<dbReference type="EMBL" id="JAUCGM010000003">
    <property type="protein sequence ID" value="MDM8561759.1"/>
    <property type="molecule type" value="Genomic_DNA"/>
</dbReference>
<gene>
    <name evidence="2" type="ORF">QUF54_00215</name>
</gene>
<feature type="chain" id="PRO_5046037602" evidence="1">
    <location>
        <begin position="31"/>
        <end position="281"/>
    </location>
</feature>
<reference evidence="2" key="1">
    <citation type="submission" date="2023-06" db="EMBL/GenBank/DDBJ databases">
        <title>Uncultivated large filamentous bacteria from sulfidic sediments reveal new species and different genomic features in energy metabolism and defense.</title>
        <authorList>
            <person name="Fonseca A."/>
        </authorList>
    </citation>
    <scope>NUCLEOTIDE SEQUENCE</scope>
    <source>
        <strain evidence="2">HSG4</strain>
    </source>
</reference>
<dbReference type="Proteomes" id="UP001171945">
    <property type="component" value="Unassembled WGS sequence"/>
</dbReference>
<keyword evidence="3" id="KW-1185">Reference proteome</keyword>
<keyword evidence="1" id="KW-0732">Signal</keyword>
<evidence type="ECO:0000256" key="1">
    <source>
        <dbReference type="SAM" id="SignalP"/>
    </source>
</evidence>